<feature type="transmembrane region" description="Helical" evidence="1">
    <location>
        <begin position="52"/>
        <end position="74"/>
    </location>
</feature>
<protein>
    <submittedName>
        <fullName evidence="2">DUF3169 family protein</fullName>
    </submittedName>
</protein>
<keyword evidence="3" id="KW-1185">Reference proteome</keyword>
<dbReference type="RefSeq" id="WP_204804765.1">
    <property type="nucleotide sequence ID" value="NZ_JACSNX010000016.1"/>
</dbReference>
<comment type="caution">
    <text evidence="2">The sequence shown here is derived from an EMBL/GenBank/DDBJ whole genome shotgun (WGS) entry which is preliminary data.</text>
</comment>
<keyword evidence="1" id="KW-0472">Membrane</keyword>
<gene>
    <name evidence="2" type="ORF">H9X91_10035</name>
</gene>
<feature type="transmembrane region" description="Helical" evidence="1">
    <location>
        <begin position="200"/>
        <end position="219"/>
    </location>
</feature>
<reference evidence="2 3" key="1">
    <citation type="journal article" date="2021" name="Sci. Rep.">
        <title>The distribution of antibiotic resistance genes in chicken gut microbiota commensals.</title>
        <authorList>
            <person name="Juricova H."/>
            <person name="Matiasovicova J."/>
            <person name="Kubasova T."/>
            <person name="Cejkova D."/>
            <person name="Rychlik I."/>
        </authorList>
    </citation>
    <scope>NUCLEOTIDE SEQUENCE [LARGE SCALE GENOMIC DNA]</scope>
    <source>
        <strain evidence="2 3">An411</strain>
    </source>
</reference>
<dbReference type="EMBL" id="JACSNX010000016">
    <property type="protein sequence ID" value="MBM6851771.1"/>
    <property type="molecule type" value="Genomic_DNA"/>
</dbReference>
<keyword evidence="1" id="KW-0812">Transmembrane</keyword>
<feature type="transmembrane region" description="Helical" evidence="1">
    <location>
        <begin position="16"/>
        <end position="40"/>
    </location>
</feature>
<dbReference type="Proteomes" id="UP000719500">
    <property type="component" value="Unassembled WGS sequence"/>
</dbReference>
<evidence type="ECO:0000313" key="3">
    <source>
        <dbReference type="Proteomes" id="UP000719500"/>
    </source>
</evidence>
<feature type="transmembrane region" description="Helical" evidence="1">
    <location>
        <begin position="131"/>
        <end position="150"/>
    </location>
</feature>
<evidence type="ECO:0000256" key="1">
    <source>
        <dbReference type="SAM" id="Phobius"/>
    </source>
</evidence>
<feature type="transmembrane region" description="Helical" evidence="1">
    <location>
        <begin position="225"/>
        <end position="242"/>
    </location>
</feature>
<proteinExistence type="predicted"/>
<name>A0ABS2FXL3_9FIRM</name>
<sequence>MNTTNKNLNRRALPKFLLWVGIGALVGFCAGLASGILGGLNAEEWVSVRLPAALGAVAPWGIPVTSAILLGVCLGQYRAAKKLCDSWDGEDETAPDQADQRLNIVLLCSSLAMILDFLFLGMGVLYTEGMATAAVTVAEMLVSCALVVLAQQKTVDLTRRMNPEKQVSAYDSKFQEKWYEVCDEAERAQIGRASYRAFRAVNRFCPFLWLALLLLSYVFPIGLMPLAAVLLVWAVLEVTYILECIRLSRNKEAAQ</sequence>
<feature type="transmembrane region" description="Helical" evidence="1">
    <location>
        <begin position="104"/>
        <end position="125"/>
    </location>
</feature>
<evidence type="ECO:0000313" key="2">
    <source>
        <dbReference type="EMBL" id="MBM6851771.1"/>
    </source>
</evidence>
<accession>A0ABS2FXL3</accession>
<keyword evidence="1" id="KW-1133">Transmembrane helix</keyword>
<organism evidence="2 3">
    <name type="scientific">Oscillibacter valericigenes</name>
    <dbReference type="NCBI Taxonomy" id="351091"/>
    <lineage>
        <taxon>Bacteria</taxon>
        <taxon>Bacillati</taxon>
        <taxon>Bacillota</taxon>
        <taxon>Clostridia</taxon>
        <taxon>Eubacteriales</taxon>
        <taxon>Oscillospiraceae</taxon>
        <taxon>Oscillibacter</taxon>
    </lineage>
</organism>
<dbReference type="Pfam" id="PF11368">
    <property type="entry name" value="DUF3169"/>
    <property type="match status" value="1"/>
</dbReference>
<dbReference type="InterPro" id="IPR021509">
    <property type="entry name" value="DUF3169"/>
</dbReference>